<reference evidence="1 2" key="1">
    <citation type="submission" date="2020-06" db="EMBL/GenBank/DDBJ databases">
        <title>Photobacterium damselae subsp. damselae comparative genomics.</title>
        <authorList>
            <person name="Osorio C.R."/>
        </authorList>
    </citation>
    <scope>NUCLEOTIDE SEQUENCE [LARGE SCALE GENOMIC DNA]</scope>
    <source>
        <strain evidence="1 2">TW250/03</strain>
    </source>
</reference>
<accession>A0A850R0I4</accession>
<comment type="caution">
    <text evidence="1">The sequence shown here is derived from an EMBL/GenBank/DDBJ whole genome shotgun (WGS) entry which is preliminary data.</text>
</comment>
<evidence type="ECO:0000313" key="1">
    <source>
        <dbReference type="EMBL" id="NVP01915.1"/>
    </source>
</evidence>
<proteinExistence type="predicted"/>
<protein>
    <submittedName>
        <fullName evidence="1">Uncharacterized protein</fullName>
    </submittedName>
</protein>
<sequence length="266" mass="30386">MKKYNPLQTDNFSVLLNQEEKNTLAEYSNQIMTFIRDHSSENESIKITKNCHLLILHSRSINQISYSRLKEKREFVSNMLQKLAVEQSKSTLVGSRSLLLPVWTSPEGRLDALNSQDILEPVSKIKIGTSTAYRGGLLTPLEALAYIEERLIRSSNSYENNIRNSQYKRAKASQEKISTLNKSLDFLQRAITKYGKKELVVRLRSGTGTKFTFKTESGISWQDTPARILMVYATKIYKIEDFNQRERGSSLVSIGYAGGIELYVRK</sequence>
<name>A0A850R0I4_PHODD</name>
<dbReference type="EMBL" id="JABXOR010001070">
    <property type="protein sequence ID" value="NVP01915.1"/>
    <property type="molecule type" value="Genomic_DNA"/>
</dbReference>
<dbReference type="Proteomes" id="UP000533429">
    <property type="component" value="Unassembled WGS sequence"/>
</dbReference>
<evidence type="ECO:0000313" key="2">
    <source>
        <dbReference type="Proteomes" id="UP000533429"/>
    </source>
</evidence>
<organism evidence="1 2">
    <name type="scientific">Photobacterium damselae subsp. damselae</name>
    <name type="common">Listonella damsela</name>
    <dbReference type="NCBI Taxonomy" id="85581"/>
    <lineage>
        <taxon>Bacteria</taxon>
        <taxon>Pseudomonadati</taxon>
        <taxon>Pseudomonadota</taxon>
        <taxon>Gammaproteobacteria</taxon>
        <taxon>Vibrionales</taxon>
        <taxon>Vibrionaceae</taxon>
        <taxon>Photobacterium</taxon>
    </lineage>
</organism>
<dbReference type="AlphaFoldDB" id="A0A850R0I4"/>
<gene>
    <name evidence="1" type="ORF">HWA77_17000</name>
</gene>